<dbReference type="PANTHER" id="PTHR42915:SF1">
    <property type="entry name" value="PEPTIDOGLYCAN BETA-N-ACETYLMURAMIDASE NAMZ"/>
    <property type="match status" value="1"/>
</dbReference>
<organism evidence="4 5">
    <name type="scientific">Crossiella equi</name>
    <dbReference type="NCBI Taxonomy" id="130796"/>
    <lineage>
        <taxon>Bacteria</taxon>
        <taxon>Bacillati</taxon>
        <taxon>Actinomycetota</taxon>
        <taxon>Actinomycetes</taxon>
        <taxon>Pseudonocardiales</taxon>
        <taxon>Pseudonocardiaceae</taxon>
        <taxon>Crossiella</taxon>
    </lineage>
</organism>
<comment type="caution">
    <text evidence="4">The sequence shown here is derived from an EMBL/GenBank/DDBJ whole genome shotgun (WGS) entry which is preliminary data.</text>
</comment>
<evidence type="ECO:0000313" key="4">
    <source>
        <dbReference type="EMBL" id="MBP2475263.1"/>
    </source>
</evidence>
<feature type="chain" id="PRO_5046267770" evidence="1">
    <location>
        <begin position="25"/>
        <end position="419"/>
    </location>
</feature>
<name>A0ABS5AF99_9PSEU</name>
<reference evidence="4 5" key="1">
    <citation type="submission" date="2021-03" db="EMBL/GenBank/DDBJ databases">
        <title>Sequencing the genomes of 1000 actinobacteria strains.</title>
        <authorList>
            <person name="Klenk H.-P."/>
        </authorList>
    </citation>
    <scope>NUCLEOTIDE SEQUENCE [LARGE SCALE GENOMIC DNA]</scope>
    <source>
        <strain evidence="4 5">DSM 44580</strain>
    </source>
</reference>
<dbReference type="Pfam" id="PF20732">
    <property type="entry name" value="NamZ_C"/>
    <property type="match status" value="1"/>
</dbReference>
<keyword evidence="1" id="KW-0732">Signal</keyword>
<accession>A0ABS5AF99</accession>
<proteinExistence type="predicted"/>
<dbReference type="Gene3D" id="3.40.50.12170">
    <property type="entry name" value="Uncharacterised protein PF07075, DUF1343"/>
    <property type="match status" value="1"/>
</dbReference>
<keyword evidence="5" id="KW-1185">Reference proteome</keyword>
<feature type="signal peptide" evidence="1">
    <location>
        <begin position="1"/>
        <end position="24"/>
    </location>
</feature>
<evidence type="ECO:0000259" key="3">
    <source>
        <dbReference type="Pfam" id="PF20732"/>
    </source>
</evidence>
<dbReference type="Gene3D" id="3.90.1150.140">
    <property type="match status" value="1"/>
</dbReference>
<dbReference type="Pfam" id="PF07075">
    <property type="entry name" value="NamZ_N"/>
    <property type="match status" value="1"/>
</dbReference>
<dbReference type="InterPro" id="IPR048502">
    <property type="entry name" value="NamZ_N"/>
</dbReference>
<dbReference type="Proteomes" id="UP001519363">
    <property type="component" value="Unassembled WGS sequence"/>
</dbReference>
<feature type="domain" description="Peptidoglycan beta-N-acetylmuramidase NamZ C-terminal" evidence="3">
    <location>
        <begin position="267"/>
        <end position="418"/>
    </location>
</feature>
<dbReference type="PANTHER" id="PTHR42915">
    <property type="entry name" value="HYPOTHETICAL 460 KDA PROTEIN IN FEUA-SIGW INTERGENIC REGION [PRECURSOR]"/>
    <property type="match status" value="1"/>
</dbReference>
<dbReference type="PIRSF" id="PIRSF016719">
    <property type="entry name" value="UCP016719"/>
    <property type="match status" value="1"/>
</dbReference>
<evidence type="ECO:0000259" key="2">
    <source>
        <dbReference type="Pfam" id="PF07075"/>
    </source>
</evidence>
<evidence type="ECO:0000313" key="5">
    <source>
        <dbReference type="Proteomes" id="UP001519363"/>
    </source>
</evidence>
<feature type="domain" description="Peptidoglycan beta-N-acetylmuramidase NamZ N-terminal" evidence="2">
    <location>
        <begin position="54"/>
        <end position="263"/>
    </location>
</feature>
<sequence length="419" mass="45647">MSRRGFLAASALSVPLLTAAPAVAQPGGDGRRGVQTGADRLAANGFRQLAGRKVGVVTNPTGVLSDGLGHLVDTMVASGAVNLVGVFGPEHGFRGTAQAGGSEGEYDDPRTGVRVYDAYGANAEKLAGMYRKAGVEVVVFDIADAGVRFYTYMWMLYTAMHAAVLTGAAVLVLDRPNPIGGQAHGPMLDPKHASGVGRKPVVLRHGMTMGELARFYNTEFLPQETGKRVEQLDVVTLRNWRREMYFADTGLTWVPPSPNMPTPDTALVYPGTCLFEGTLLSEGRGTTRPFETIGLPKLDWKWAERLSSLGLRGVLFRENYFVPTFNKHVNVNCGGVQLVVTDPAAFDPIRTGVAMIVEAKRLYPALFGWRPDNFIHKLWGTERLKDMVDAGAGTEEVVATYREEQAAFRRQRAPYLLYR</sequence>
<dbReference type="InterPro" id="IPR008302">
    <property type="entry name" value="NamZ"/>
</dbReference>
<evidence type="ECO:0000256" key="1">
    <source>
        <dbReference type="SAM" id="SignalP"/>
    </source>
</evidence>
<protein>
    <submittedName>
        <fullName evidence="4">Uncharacterized protein YbbC (DUF1343 family)</fullName>
    </submittedName>
</protein>
<dbReference type="EMBL" id="JAGIOO010000001">
    <property type="protein sequence ID" value="MBP2475263.1"/>
    <property type="molecule type" value="Genomic_DNA"/>
</dbReference>
<gene>
    <name evidence="4" type="ORF">JOF53_004135</name>
</gene>
<dbReference type="InterPro" id="IPR048503">
    <property type="entry name" value="NamZ_C"/>
</dbReference>